<feature type="compositionally biased region" description="Acidic residues" evidence="1">
    <location>
        <begin position="1"/>
        <end position="12"/>
    </location>
</feature>
<reference evidence="2 3" key="2">
    <citation type="journal article" date="2023" name="Mol. Biol. Evol.">
        <title>Genomics of Secondarily Temperate Adaptation in the Only Non-Antarctic Icefish.</title>
        <authorList>
            <person name="Rivera-Colon A.G."/>
            <person name="Rayamajhi N."/>
            <person name="Minhas B.F."/>
            <person name="Madrigal G."/>
            <person name="Bilyk K.T."/>
            <person name="Yoon V."/>
            <person name="Hune M."/>
            <person name="Gregory S."/>
            <person name="Cheng C.H.C."/>
            <person name="Catchen J.M."/>
        </authorList>
    </citation>
    <scope>NUCLEOTIDE SEQUENCE [LARGE SCALE GENOMIC DNA]</scope>
    <source>
        <strain evidence="2">JMC-PN-2008</strain>
    </source>
</reference>
<accession>A0AAN8ACA3</accession>
<evidence type="ECO:0000313" key="3">
    <source>
        <dbReference type="Proteomes" id="UP001346869"/>
    </source>
</evidence>
<dbReference type="EMBL" id="JAUZQC010000023">
    <property type="protein sequence ID" value="KAK5850013.1"/>
    <property type="molecule type" value="Genomic_DNA"/>
</dbReference>
<gene>
    <name evidence="2" type="ORF">PBY51_014300</name>
</gene>
<sequence length="73" mass="8378">MTVEEQEEEEEERAAGATDTRRNHWRSAKAATGNQGCLGNLALSIKRGRLRAHIRVPMEMVMRRVSEEEEGRR</sequence>
<keyword evidence="3" id="KW-1185">Reference proteome</keyword>
<dbReference type="Proteomes" id="UP001346869">
    <property type="component" value="Unassembled WGS sequence"/>
</dbReference>
<reference evidence="2 3" key="1">
    <citation type="journal article" date="2023" name="Genes (Basel)">
        <title>Chromosome-Level Genome Assembly and Circadian Gene Repertoire of the Patagonia Blennie Eleginops maclovinus-The Closest Ancestral Proxy of Antarctic Cryonotothenioids.</title>
        <authorList>
            <person name="Cheng C.C."/>
            <person name="Rivera-Colon A.G."/>
            <person name="Minhas B.F."/>
            <person name="Wilson L."/>
            <person name="Rayamajhi N."/>
            <person name="Vargas-Chacoff L."/>
            <person name="Catchen J.M."/>
        </authorList>
    </citation>
    <scope>NUCLEOTIDE SEQUENCE [LARGE SCALE GENOMIC DNA]</scope>
    <source>
        <strain evidence="2">JMC-PN-2008</strain>
    </source>
</reference>
<evidence type="ECO:0000256" key="1">
    <source>
        <dbReference type="SAM" id="MobiDB-lite"/>
    </source>
</evidence>
<proteinExistence type="predicted"/>
<protein>
    <submittedName>
        <fullName evidence="2">Uncharacterized protein</fullName>
    </submittedName>
</protein>
<dbReference type="AlphaFoldDB" id="A0AAN8ACA3"/>
<name>A0AAN8ACA3_ELEMC</name>
<feature type="region of interest" description="Disordered" evidence="1">
    <location>
        <begin position="1"/>
        <end position="28"/>
    </location>
</feature>
<comment type="caution">
    <text evidence="2">The sequence shown here is derived from an EMBL/GenBank/DDBJ whole genome shotgun (WGS) entry which is preliminary data.</text>
</comment>
<evidence type="ECO:0000313" key="2">
    <source>
        <dbReference type="EMBL" id="KAK5850013.1"/>
    </source>
</evidence>
<organism evidence="2 3">
    <name type="scientific">Eleginops maclovinus</name>
    <name type="common">Patagonian blennie</name>
    <name type="synonym">Eleginus maclovinus</name>
    <dbReference type="NCBI Taxonomy" id="56733"/>
    <lineage>
        <taxon>Eukaryota</taxon>
        <taxon>Metazoa</taxon>
        <taxon>Chordata</taxon>
        <taxon>Craniata</taxon>
        <taxon>Vertebrata</taxon>
        <taxon>Euteleostomi</taxon>
        <taxon>Actinopterygii</taxon>
        <taxon>Neopterygii</taxon>
        <taxon>Teleostei</taxon>
        <taxon>Neoteleostei</taxon>
        <taxon>Acanthomorphata</taxon>
        <taxon>Eupercaria</taxon>
        <taxon>Perciformes</taxon>
        <taxon>Notothenioidei</taxon>
        <taxon>Eleginopidae</taxon>
        <taxon>Eleginops</taxon>
    </lineage>
</organism>